<organism evidence="2 3">
    <name type="scientific">Rudanella paleaurantiibacter</name>
    <dbReference type="NCBI Taxonomy" id="2614655"/>
    <lineage>
        <taxon>Bacteria</taxon>
        <taxon>Pseudomonadati</taxon>
        <taxon>Bacteroidota</taxon>
        <taxon>Cytophagia</taxon>
        <taxon>Cytophagales</taxon>
        <taxon>Cytophagaceae</taxon>
        <taxon>Rudanella</taxon>
    </lineage>
</organism>
<dbReference type="Proteomes" id="UP000488299">
    <property type="component" value="Unassembled WGS sequence"/>
</dbReference>
<feature type="domain" description="GAF" evidence="1">
    <location>
        <begin position="11"/>
        <end position="144"/>
    </location>
</feature>
<accession>A0A7J5TUD3</accession>
<reference evidence="2 3" key="1">
    <citation type="submission" date="2019-10" db="EMBL/GenBank/DDBJ databases">
        <title>Rudanella paleaurantiibacter sp. nov., isolated from sludge.</title>
        <authorList>
            <person name="Xu S.Q."/>
        </authorList>
    </citation>
    <scope>NUCLEOTIDE SEQUENCE [LARGE SCALE GENOMIC DNA]</scope>
    <source>
        <strain evidence="2 3">HX-22-17</strain>
    </source>
</reference>
<comment type="caution">
    <text evidence="2">The sequence shown here is derived from an EMBL/GenBank/DDBJ whole genome shotgun (WGS) entry which is preliminary data.</text>
</comment>
<keyword evidence="3" id="KW-1185">Reference proteome</keyword>
<dbReference type="Pfam" id="PF01590">
    <property type="entry name" value="GAF"/>
    <property type="match status" value="1"/>
</dbReference>
<dbReference type="Gene3D" id="3.30.450.40">
    <property type="match status" value="1"/>
</dbReference>
<proteinExistence type="predicted"/>
<protein>
    <submittedName>
        <fullName evidence="2">GAF domain-containing protein</fullName>
    </submittedName>
</protein>
<dbReference type="EMBL" id="WELI01000010">
    <property type="protein sequence ID" value="KAB7727606.1"/>
    <property type="molecule type" value="Genomic_DNA"/>
</dbReference>
<dbReference type="InterPro" id="IPR003018">
    <property type="entry name" value="GAF"/>
</dbReference>
<evidence type="ECO:0000259" key="1">
    <source>
        <dbReference type="Pfam" id="PF01590"/>
    </source>
</evidence>
<dbReference type="SUPFAM" id="SSF55781">
    <property type="entry name" value="GAF domain-like"/>
    <property type="match status" value="1"/>
</dbReference>
<sequence length="174" mass="19904">MSQPPSDTAHQLQQIVTDVGQRLNADRCFLHIRKPEQGLGRIAYCWRRNDSIPDAIRAEWEEDARTLPDIDPLFRAALLAQPSVYVDDVETAPATVLNREFEAQTFGHRALVHAHVVEGDTLWGILQPCMFGQPRHWTETDRAYINSQLPRLLALLKKEWKREKEEGPKQAGSE</sequence>
<gene>
    <name evidence="2" type="ORF">F5984_21305</name>
</gene>
<dbReference type="AlphaFoldDB" id="A0A7J5TUD3"/>
<dbReference type="InterPro" id="IPR029016">
    <property type="entry name" value="GAF-like_dom_sf"/>
</dbReference>
<evidence type="ECO:0000313" key="3">
    <source>
        <dbReference type="Proteomes" id="UP000488299"/>
    </source>
</evidence>
<evidence type="ECO:0000313" key="2">
    <source>
        <dbReference type="EMBL" id="KAB7727606.1"/>
    </source>
</evidence>
<name>A0A7J5TUD3_9BACT</name>
<dbReference type="RefSeq" id="WP_152126239.1">
    <property type="nucleotide sequence ID" value="NZ_WELI01000010.1"/>
</dbReference>